<evidence type="ECO:0000256" key="5">
    <source>
        <dbReference type="ARBA" id="ARBA00023002"/>
    </source>
</evidence>
<feature type="chain" id="PRO_5039296032" evidence="9">
    <location>
        <begin position="22"/>
        <end position="672"/>
    </location>
</feature>
<feature type="transmembrane region" description="Helical" evidence="8">
    <location>
        <begin position="350"/>
        <end position="369"/>
    </location>
</feature>
<dbReference type="GO" id="GO:0016491">
    <property type="term" value="F:oxidoreductase activity"/>
    <property type="evidence" value="ECO:0007669"/>
    <property type="project" value="UniProtKB-KW"/>
</dbReference>
<dbReference type="PANTHER" id="PTHR42682:SF3">
    <property type="entry name" value="FORMATE HYDROGENLYASE SUBUNIT 3-RELATED"/>
    <property type="match status" value="1"/>
</dbReference>
<feature type="transmembrane region" description="Helical" evidence="8">
    <location>
        <begin position="208"/>
        <end position="230"/>
    </location>
</feature>
<feature type="transmembrane region" description="Helical" evidence="8">
    <location>
        <begin position="381"/>
        <end position="399"/>
    </location>
</feature>
<organism evidence="11 12">
    <name type="scientific">Micromonospora inaquosa</name>
    <dbReference type="NCBI Taxonomy" id="2203716"/>
    <lineage>
        <taxon>Bacteria</taxon>
        <taxon>Bacillati</taxon>
        <taxon>Actinomycetota</taxon>
        <taxon>Actinomycetes</taxon>
        <taxon>Micromonosporales</taxon>
        <taxon>Micromonosporaceae</taxon>
        <taxon>Micromonospora</taxon>
    </lineage>
</organism>
<reference evidence="11 12" key="1">
    <citation type="submission" date="2018-05" db="EMBL/GenBank/DDBJ databases">
        <title>Micromonospora from Atacama Desert.</title>
        <authorList>
            <person name="Carro L."/>
            <person name="Goodfellow M."/>
            <person name="Klenk H.-P."/>
        </authorList>
    </citation>
    <scope>NUCLEOTIDE SEQUENCE [LARGE SCALE GENOMIC DNA]</scope>
    <source>
        <strain evidence="11 12">LB39</strain>
    </source>
</reference>
<evidence type="ECO:0000256" key="6">
    <source>
        <dbReference type="ARBA" id="ARBA00023136"/>
    </source>
</evidence>
<dbReference type="InterPro" id="IPR001750">
    <property type="entry name" value="ND/Mrp_TM"/>
</dbReference>
<evidence type="ECO:0000256" key="8">
    <source>
        <dbReference type="SAM" id="Phobius"/>
    </source>
</evidence>
<dbReference type="Pfam" id="PF00361">
    <property type="entry name" value="Proton_antipo_M"/>
    <property type="match status" value="1"/>
</dbReference>
<evidence type="ECO:0000313" key="12">
    <source>
        <dbReference type="Proteomes" id="UP000282312"/>
    </source>
</evidence>
<proteinExistence type="predicted"/>
<feature type="transmembrane region" description="Helical" evidence="8">
    <location>
        <begin position="533"/>
        <end position="553"/>
    </location>
</feature>
<keyword evidence="2" id="KW-1003">Cell membrane</keyword>
<keyword evidence="4 8" id="KW-1133">Transmembrane helix</keyword>
<evidence type="ECO:0000256" key="1">
    <source>
        <dbReference type="ARBA" id="ARBA00004651"/>
    </source>
</evidence>
<feature type="signal peptide" evidence="9">
    <location>
        <begin position="1"/>
        <end position="21"/>
    </location>
</feature>
<feature type="transmembrane region" description="Helical" evidence="8">
    <location>
        <begin position="314"/>
        <end position="344"/>
    </location>
</feature>
<evidence type="ECO:0000259" key="10">
    <source>
        <dbReference type="Pfam" id="PF00361"/>
    </source>
</evidence>
<dbReference type="PRINTS" id="PR01437">
    <property type="entry name" value="NUOXDRDTASE4"/>
</dbReference>
<evidence type="ECO:0000256" key="2">
    <source>
        <dbReference type="ARBA" id="ARBA00022475"/>
    </source>
</evidence>
<evidence type="ECO:0000256" key="4">
    <source>
        <dbReference type="ARBA" id="ARBA00022989"/>
    </source>
</evidence>
<feature type="transmembrane region" description="Helical" evidence="8">
    <location>
        <begin position="112"/>
        <end position="130"/>
    </location>
</feature>
<dbReference type="RefSeq" id="WP_124770646.1">
    <property type="nucleotide sequence ID" value="NZ_QGSZ01000069.1"/>
</dbReference>
<feature type="transmembrane region" description="Helical" evidence="8">
    <location>
        <begin position="242"/>
        <end position="262"/>
    </location>
</feature>
<dbReference type="PANTHER" id="PTHR42682">
    <property type="entry name" value="HYDROGENASE-4 COMPONENT F"/>
    <property type="match status" value="1"/>
</dbReference>
<evidence type="ECO:0000313" key="11">
    <source>
        <dbReference type="EMBL" id="RQX09263.1"/>
    </source>
</evidence>
<dbReference type="EMBL" id="QGSZ01000069">
    <property type="protein sequence ID" value="RQX09263.1"/>
    <property type="molecule type" value="Genomic_DNA"/>
</dbReference>
<feature type="transmembrane region" description="Helical" evidence="8">
    <location>
        <begin position="473"/>
        <end position="492"/>
    </location>
</feature>
<feature type="transmembrane region" description="Helical" evidence="8">
    <location>
        <begin position="274"/>
        <end position="293"/>
    </location>
</feature>
<feature type="transmembrane region" description="Helical" evidence="8">
    <location>
        <begin position="165"/>
        <end position="188"/>
    </location>
</feature>
<feature type="transmembrane region" description="Helical" evidence="8">
    <location>
        <begin position="654"/>
        <end position="671"/>
    </location>
</feature>
<dbReference type="InterPro" id="IPR003918">
    <property type="entry name" value="NADH_UbQ_OxRdtase"/>
</dbReference>
<sequence>MNRVAVALCAALALAGLGASAGLVLPARWRSAAVGAATVAAGVAGAVAGAAAVSGTGWQVRVAGLLPLAGVTLAVDALAGWFLLLVGGVAAVVGVYTVGYTGRTGRGPAARGALALLPLFVAAMLLVPVAGSVSTFLLAWELMAVTSLLLVLSEHRHSPAVRTAGLWYAAMTQAGFVVILLGLAWLAAAVGGESFAAVRAGAAELSPLVSSGVFLLCMAGFASKAGAVPLHPWLPRAHAEAPSHVSALMSAAMVKLGVYGIVRVAFDLLGGGPRWWWLLLGAVGAVSALYGILQAAVATDLKRLLAFSTSENIGLILLGLAAAGLLAAAGQLAGAGAALAAAFLHTANHAGFKALLFCGAGSVLHATGTRDLDQLGGLSRRMPVTTGLVTVGALGAAALPPGNGFVSEWLLLQALLHQVPAGGTVLTIAAPVAVAVVALTAGVGVATFVKALGTGFLARPRSAAAAAAIESPPTMLAGMGLAAAVCTGLAVVPTVAAPALDRIATGLRVESAPLHGSGIDLRLAGIASSISPLWIAVGVVGIAVGFAAVARAAGRPRRRARAWDCGDGPLTARMEYTATSFAEPLQRVFEDVLAPEQDVDVTHSAESAYLVRAVEYRRRLPDRVESRLYRPVIVAADAVGRAACRLATGSVHRYLAYMLTALVAVLVAGVLR</sequence>
<dbReference type="GO" id="GO:0042773">
    <property type="term" value="P:ATP synthesis coupled electron transport"/>
    <property type="evidence" value="ECO:0007669"/>
    <property type="project" value="InterPro"/>
</dbReference>
<protein>
    <submittedName>
        <fullName evidence="11">Hydrogenase 4 subunit B</fullName>
    </submittedName>
</protein>
<dbReference type="AlphaFoldDB" id="A0A3N9XPA4"/>
<dbReference type="Proteomes" id="UP000282312">
    <property type="component" value="Unassembled WGS sequence"/>
</dbReference>
<accession>A0A3N9XPA4</accession>
<evidence type="ECO:0000256" key="9">
    <source>
        <dbReference type="SAM" id="SignalP"/>
    </source>
</evidence>
<feature type="transmembrane region" description="Helical" evidence="8">
    <location>
        <begin position="419"/>
        <end position="452"/>
    </location>
</feature>
<feature type="transmembrane region" description="Helical" evidence="8">
    <location>
        <begin position="81"/>
        <end position="100"/>
    </location>
</feature>
<keyword evidence="5" id="KW-0560">Oxidoreductase</keyword>
<dbReference type="GO" id="GO:0005886">
    <property type="term" value="C:plasma membrane"/>
    <property type="evidence" value="ECO:0007669"/>
    <property type="project" value="UniProtKB-SubCell"/>
</dbReference>
<keyword evidence="3 7" id="KW-0812">Transmembrane</keyword>
<gene>
    <name evidence="11" type="ORF">DLJ59_01070</name>
</gene>
<feature type="transmembrane region" description="Helical" evidence="8">
    <location>
        <begin position="136"/>
        <end position="153"/>
    </location>
</feature>
<keyword evidence="9" id="KW-0732">Signal</keyword>
<evidence type="ECO:0000256" key="7">
    <source>
        <dbReference type="RuleBase" id="RU000320"/>
    </source>
</evidence>
<dbReference type="GO" id="GO:0008137">
    <property type="term" value="F:NADH dehydrogenase (ubiquinone) activity"/>
    <property type="evidence" value="ECO:0007669"/>
    <property type="project" value="InterPro"/>
</dbReference>
<feature type="domain" description="NADH:quinone oxidoreductase/Mrp antiporter transmembrane" evidence="10">
    <location>
        <begin position="130"/>
        <end position="418"/>
    </location>
</feature>
<feature type="transmembrane region" description="Helical" evidence="8">
    <location>
        <begin position="31"/>
        <end position="51"/>
    </location>
</feature>
<keyword evidence="12" id="KW-1185">Reference proteome</keyword>
<name>A0A3N9XPA4_9ACTN</name>
<dbReference type="OrthoDB" id="9768329at2"/>
<comment type="subcellular location">
    <subcellularLocation>
        <location evidence="1">Cell membrane</location>
        <topology evidence="1">Multi-pass membrane protein</topology>
    </subcellularLocation>
    <subcellularLocation>
        <location evidence="7">Membrane</location>
        <topology evidence="7">Multi-pass membrane protein</topology>
    </subcellularLocation>
</comment>
<dbReference type="InterPro" id="IPR052175">
    <property type="entry name" value="ComplexI-like_HydComp"/>
</dbReference>
<evidence type="ECO:0000256" key="3">
    <source>
        <dbReference type="ARBA" id="ARBA00022692"/>
    </source>
</evidence>
<comment type="caution">
    <text evidence="11">The sequence shown here is derived from an EMBL/GenBank/DDBJ whole genome shotgun (WGS) entry which is preliminary data.</text>
</comment>
<keyword evidence="6 8" id="KW-0472">Membrane</keyword>